<dbReference type="PROSITE" id="PS00356">
    <property type="entry name" value="HTH_LACI_1"/>
    <property type="match status" value="1"/>
</dbReference>
<feature type="domain" description="HTH lacI-type" evidence="3">
    <location>
        <begin position="6"/>
        <end position="60"/>
    </location>
</feature>
<dbReference type="PANTHER" id="PTHR10584">
    <property type="entry name" value="SUGAR KINASE"/>
    <property type="match status" value="1"/>
</dbReference>
<evidence type="ECO:0000256" key="1">
    <source>
        <dbReference type="ARBA" id="ARBA00022679"/>
    </source>
</evidence>
<dbReference type="SUPFAM" id="SSF47413">
    <property type="entry name" value="lambda repressor-like DNA-binding domains"/>
    <property type="match status" value="1"/>
</dbReference>
<dbReference type="Pfam" id="PF00294">
    <property type="entry name" value="PfkB"/>
    <property type="match status" value="1"/>
</dbReference>
<proteinExistence type="predicted"/>
<gene>
    <name evidence="4" type="primary">rbsK_3</name>
    <name evidence="4" type="ORF">SAE02_05510</name>
</gene>
<dbReference type="InterPro" id="IPR010982">
    <property type="entry name" value="Lambda_DNA-bd_dom_sf"/>
</dbReference>
<dbReference type="InterPro" id="IPR011611">
    <property type="entry name" value="PfkB_dom"/>
</dbReference>
<evidence type="ECO:0000259" key="3">
    <source>
        <dbReference type="PROSITE" id="PS50932"/>
    </source>
</evidence>
<dbReference type="PANTHER" id="PTHR10584:SF166">
    <property type="entry name" value="RIBOKINASE"/>
    <property type="match status" value="1"/>
</dbReference>
<comment type="caution">
    <text evidence="4">The sequence shown here is derived from an EMBL/GenBank/DDBJ whole genome shotgun (WGS) entry which is preliminary data.</text>
</comment>
<dbReference type="RefSeq" id="WP_044425473.1">
    <property type="nucleotide sequence ID" value="NZ_BJYZ01000002.1"/>
</dbReference>
<dbReference type="GO" id="GO:0003677">
    <property type="term" value="F:DNA binding"/>
    <property type="evidence" value="ECO:0007669"/>
    <property type="project" value="InterPro"/>
</dbReference>
<dbReference type="Gene3D" id="1.10.260.40">
    <property type="entry name" value="lambda repressor-like DNA-binding domains"/>
    <property type="match status" value="1"/>
</dbReference>
<organism evidence="4 5">
    <name type="scientific">Skermanella aerolata</name>
    <dbReference type="NCBI Taxonomy" id="393310"/>
    <lineage>
        <taxon>Bacteria</taxon>
        <taxon>Pseudomonadati</taxon>
        <taxon>Pseudomonadota</taxon>
        <taxon>Alphaproteobacteria</taxon>
        <taxon>Rhodospirillales</taxon>
        <taxon>Azospirillaceae</taxon>
        <taxon>Skermanella</taxon>
    </lineage>
</organism>
<dbReference type="EMBL" id="BJYZ01000002">
    <property type="protein sequence ID" value="GEO36403.1"/>
    <property type="molecule type" value="Genomic_DNA"/>
</dbReference>
<dbReference type="CDD" id="cd01392">
    <property type="entry name" value="HTH_LacI"/>
    <property type="match status" value="1"/>
</dbReference>
<dbReference type="InterPro" id="IPR000843">
    <property type="entry name" value="HTH_LacI"/>
</dbReference>
<keyword evidence="2 4" id="KW-0418">Kinase</keyword>
<dbReference type="InterPro" id="IPR002139">
    <property type="entry name" value="Ribo/fructo_kinase"/>
</dbReference>
<dbReference type="Proteomes" id="UP000321523">
    <property type="component" value="Unassembled WGS sequence"/>
</dbReference>
<dbReference type="Gene3D" id="3.40.1190.20">
    <property type="match status" value="1"/>
</dbReference>
<dbReference type="GO" id="GO:0006796">
    <property type="term" value="P:phosphate-containing compound metabolic process"/>
    <property type="evidence" value="ECO:0007669"/>
    <property type="project" value="UniProtKB-ARBA"/>
</dbReference>
<keyword evidence="1" id="KW-0808">Transferase</keyword>
<protein>
    <submittedName>
        <fullName evidence="4">Ribokinase</fullName>
    </submittedName>
</protein>
<dbReference type="SMART" id="SM00354">
    <property type="entry name" value="HTH_LACI"/>
    <property type="match status" value="1"/>
</dbReference>
<keyword evidence="5" id="KW-1185">Reference proteome</keyword>
<sequence length="398" mass="42138">MTQRRATIPDVARLAGVSIGTVSNVLNDTVPVADETRARVERAIARLGFVRNSHARSLIRTSRPARRDGDVRTPRLVSVGYVSADYTAKVNALPHRDERATARTIDKSLGGPAANVAALAAGLGAPFAVQADLITVVGLDPESDWAMAEIVERGVGTSFIRRTPDRRLSRCLVIVEPSGGRTIVNEPFQFDKSDLDPLDGLDDPPDRRRCIHIEGYQVDSLRSRVAKLRAAGWTASIQATGLPASRLTEAGLAGLADSFDVVIVNREAVRTATGWRGSEAILCDRFAAIFSQRRAGPVVLTLGEKGALVLPPDRSGPVAVPALPVEAVDTTGAGDAFTGIFLAVWLNTGDAVMAARHGCIGASLVVTRPTAQGLVPSAKRIGEMAEAETMEREGTGAC</sequence>
<dbReference type="PRINTS" id="PR00036">
    <property type="entry name" value="HTHLACI"/>
</dbReference>
<dbReference type="SUPFAM" id="SSF53613">
    <property type="entry name" value="Ribokinase-like"/>
    <property type="match status" value="1"/>
</dbReference>
<dbReference type="OrthoDB" id="128688at2"/>
<dbReference type="Pfam" id="PF00356">
    <property type="entry name" value="LacI"/>
    <property type="match status" value="1"/>
</dbReference>
<name>A0A512DIU5_9PROT</name>
<dbReference type="AlphaFoldDB" id="A0A512DIU5"/>
<dbReference type="InterPro" id="IPR029056">
    <property type="entry name" value="Ribokinase-like"/>
</dbReference>
<dbReference type="GO" id="GO:0006355">
    <property type="term" value="P:regulation of DNA-templated transcription"/>
    <property type="evidence" value="ECO:0007669"/>
    <property type="project" value="InterPro"/>
</dbReference>
<dbReference type="GO" id="GO:0016301">
    <property type="term" value="F:kinase activity"/>
    <property type="evidence" value="ECO:0007669"/>
    <property type="project" value="UniProtKB-KW"/>
</dbReference>
<reference evidence="4 5" key="1">
    <citation type="submission" date="2019-07" db="EMBL/GenBank/DDBJ databases">
        <title>Whole genome shotgun sequence of Skermanella aerolata NBRC 106429.</title>
        <authorList>
            <person name="Hosoyama A."/>
            <person name="Uohara A."/>
            <person name="Ohji S."/>
            <person name="Ichikawa N."/>
        </authorList>
    </citation>
    <scope>NUCLEOTIDE SEQUENCE [LARGE SCALE GENOMIC DNA]</scope>
    <source>
        <strain evidence="4 5">NBRC 106429</strain>
    </source>
</reference>
<evidence type="ECO:0000313" key="5">
    <source>
        <dbReference type="Proteomes" id="UP000321523"/>
    </source>
</evidence>
<evidence type="ECO:0000313" key="4">
    <source>
        <dbReference type="EMBL" id="GEO36403.1"/>
    </source>
</evidence>
<dbReference type="PROSITE" id="PS50932">
    <property type="entry name" value="HTH_LACI_2"/>
    <property type="match status" value="1"/>
</dbReference>
<evidence type="ECO:0000256" key="2">
    <source>
        <dbReference type="ARBA" id="ARBA00022777"/>
    </source>
</evidence>
<dbReference type="PRINTS" id="PR00990">
    <property type="entry name" value="RIBOKINASE"/>
</dbReference>
<accession>A0A512DIU5</accession>